<proteinExistence type="predicted"/>
<name>A0A9W6XPH7_9STRA</name>
<comment type="caution">
    <text evidence="2">The sequence shown here is derived from an EMBL/GenBank/DDBJ whole genome shotgun (WGS) entry which is preliminary data.</text>
</comment>
<dbReference type="EMBL" id="BSXT01001466">
    <property type="protein sequence ID" value="GMF42717.1"/>
    <property type="molecule type" value="Genomic_DNA"/>
</dbReference>
<organism evidence="2 3">
    <name type="scientific">Phytophthora fragariaefolia</name>
    <dbReference type="NCBI Taxonomy" id="1490495"/>
    <lineage>
        <taxon>Eukaryota</taxon>
        <taxon>Sar</taxon>
        <taxon>Stramenopiles</taxon>
        <taxon>Oomycota</taxon>
        <taxon>Peronosporomycetes</taxon>
        <taxon>Peronosporales</taxon>
        <taxon>Peronosporaceae</taxon>
        <taxon>Phytophthora</taxon>
    </lineage>
</organism>
<dbReference type="OrthoDB" id="129873at2759"/>
<feature type="region of interest" description="Disordered" evidence="1">
    <location>
        <begin position="137"/>
        <end position="200"/>
    </location>
</feature>
<gene>
    <name evidence="2" type="ORF">Pfra01_001411600</name>
</gene>
<sequence>MAVWTGHVFCIINPAGPLDVVVTEPSVPSPPSAVSPGTQEADTNEVDMDTEWPADIDDGVVNLPLLIGPDTIPNRRRRLRLRERKEDEEEAACAAIERLGATLAAKITDAADWDTVEGYITALPYLVYEHLQPYTATETSAARPQTRRKSTGHPTSHSRNAQVRAPSPRIATRPPPGQGWRPPRNSNFNRASMRPWTICT</sequence>
<dbReference type="Proteomes" id="UP001165121">
    <property type="component" value="Unassembled WGS sequence"/>
</dbReference>
<keyword evidence="3" id="KW-1185">Reference proteome</keyword>
<protein>
    <submittedName>
        <fullName evidence="2">Unnamed protein product</fullName>
    </submittedName>
</protein>
<evidence type="ECO:0000313" key="2">
    <source>
        <dbReference type="EMBL" id="GMF42717.1"/>
    </source>
</evidence>
<accession>A0A9W6XPH7</accession>
<evidence type="ECO:0000313" key="3">
    <source>
        <dbReference type="Proteomes" id="UP001165121"/>
    </source>
</evidence>
<evidence type="ECO:0000256" key="1">
    <source>
        <dbReference type="SAM" id="MobiDB-lite"/>
    </source>
</evidence>
<dbReference type="AlphaFoldDB" id="A0A9W6XPH7"/>
<reference evidence="2" key="1">
    <citation type="submission" date="2023-04" db="EMBL/GenBank/DDBJ databases">
        <title>Phytophthora fragariaefolia NBRC 109709.</title>
        <authorList>
            <person name="Ichikawa N."/>
            <person name="Sato H."/>
            <person name="Tonouchi N."/>
        </authorList>
    </citation>
    <scope>NUCLEOTIDE SEQUENCE</scope>
    <source>
        <strain evidence="2">NBRC 109709</strain>
    </source>
</reference>
<feature type="compositionally biased region" description="Polar residues" evidence="1">
    <location>
        <begin position="152"/>
        <end position="161"/>
    </location>
</feature>